<reference evidence="2" key="1">
    <citation type="submission" date="2020-08" db="EMBL/GenBank/DDBJ databases">
        <title>Multicomponent nature underlies the extraordinary mechanical properties of spider dragline silk.</title>
        <authorList>
            <person name="Kono N."/>
            <person name="Nakamura H."/>
            <person name="Mori M."/>
            <person name="Yoshida Y."/>
            <person name="Ohtoshi R."/>
            <person name="Malay A.D."/>
            <person name="Moran D.A.P."/>
            <person name="Tomita M."/>
            <person name="Numata K."/>
            <person name="Arakawa K."/>
        </authorList>
    </citation>
    <scope>NUCLEOTIDE SEQUENCE</scope>
</reference>
<dbReference type="EMBL" id="BMAW01071072">
    <property type="protein sequence ID" value="GFT76436.1"/>
    <property type="molecule type" value="Genomic_DNA"/>
</dbReference>
<dbReference type="Proteomes" id="UP000887013">
    <property type="component" value="Unassembled WGS sequence"/>
</dbReference>
<protein>
    <submittedName>
        <fullName evidence="2">Uncharacterized protein</fullName>
    </submittedName>
</protein>
<feature type="compositionally biased region" description="Basic residues" evidence="1">
    <location>
        <begin position="103"/>
        <end position="114"/>
    </location>
</feature>
<feature type="region of interest" description="Disordered" evidence="1">
    <location>
        <begin position="1"/>
        <end position="142"/>
    </location>
</feature>
<comment type="caution">
    <text evidence="2">The sequence shown here is derived from an EMBL/GenBank/DDBJ whole genome shotgun (WGS) entry which is preliminary data.</text>
</comment>
<gene>
    <name evidence="2" type="ORF">NPIL_466071</name>
</gene>
<evidence type="ECO:0000256" key="1">
    <source>
        <dbReference type="SAM" id="MobiDB-lite"/>
    </source>
</evidence>
<sequence>MKRDLISSATEDSDRFIRDGSIPRYNIRTKSPRWKSVNFKNPQNTKKYHTESPKTTQTRSFAEHRTFSKAQDHPKLRQTEAKEEGQGDRKTTRHGIPMEKLQRPKKRTSSRRLQRAREARLHGTAGETTHSQRRHTSEHEKQ</sequence>
<keyword evidence="3" id="KW-1185">Reference proteome</keyword>
<evidence type="ECO:0000313" key="3">
    <source>
        <dbReference type="Proteomes" id="UP000887013"/>
    </source>
</evidence>
<feature type="compositionally biased region" description="Basic and acidic residues" evidence="1">
    <location>
        <begin position="61"/>
        <end position="102"/>
    </location>
</feature>
<dbReference type="AlphaFoldDB" id="A0A8X6PKV3"/>
<organism evidence="2 3">
    <name type="scientific">Nephila pilipes</name>
    <name type="common">Giant wood spider</name>
    <name type="synonym">Nephila maculata</name>
    <dbReference type="NCBI Taxonomy" id="299642"/>
    <lineage>
        <taxon>Eukaryota</taxon>
        <taxon>Metazoa</taxon>
        <taxon>Ecdysozoa</taxon>
        <taxon>Arthropoda</taxon>
        <taxon>Chelicerata</taxon>
        <taxon>Arachnida</taxon>
        <taxon>Araneae</taxon>
        <taxon>Araneomorphae</taxon>
        <taxon>Entelegynae</taxon>
        <taxon>Araneoidea</taxon>
        <taxon>Nephilidae</taxon>
        <taxon>Nephila</taxon>
    </lineage>
</organism>
<proteinExistence type="predicted"/>
<name>A0A8X6PKV3_NEPPI</name>
<accession>A0A8X6PKV3</accession>
<evidence type="ECO:0000313" key="2">
    <source>
        <dbReference type="EMBL" id="GFT76436.1"/>
    </source>
</evidence>